<dbReference type="Pfam" id="PF00016">
    <property type="entry name" value="RuBisCO_large"/>
    <property type="match status" value="1"/>
</dbReference>
<protein>
    <recommendedName>
        <fullName evidence="1">Ribulose bisphosphate carboxylase large subunit C-terminal domain-containing protein</fullName>
    </recommendedName>
</protein>
<feature type="non-terminal residue" evidence="2">
    <location>
        <position position="1"/>
    </location>
</feature>
<dbReference type="GO" id="GO:0016984">
    <property type="term" value="F:ribulose-bisphosphate carboxylase activity"/>
    <property type="evidence" value="ECO:0007669"/>
    <property type="project" value="InterPro"/>
</dbReference>
<dbReference type="GO" id="GO:0000287">
    <property type="term" value="F:magnesium ion binding"/>
    <property type="evidence" value="ECO:0007669"/>
    <property type="project" value="InterPro"/>
</dbReference>
<accession>X0TT38</accession>
<dbReference type="SUPFAM" id="SSF51649">
    <property type="entry name" value="RuBisCo, C-terminal domain"/>
    <property type="match status" value="1"/>
</dbReference>
<name>X0TT38_9ZZZZ</name>
<evidence type="ECO:0000313" key="2">
    <source>
        <dbReference type="EMBL" id="GAF96743.1"/>
    </source>
</evidence>
<dbReference type="InterPro" id="IPR033966">
    <property type="entry name" value="RuBisCO"/>
</dbReference>
<organism evidence="2">
    <name type="scientific">marine sediment metagenome</name>
    <dbReference type="NCBI Taxonomy" id="412755"/>
    <lineage>
        <taxon>unclassified sequences</taxon>
        <taxon>metagenomes</taxon>
        <taxon>ecological metagenomes</taxon>
    </lineage>
</organism>
<comment type="caution">
    <text evidence="2">The sequence shown here is derived from an EMBL/GenBank/DDBJ whole genome shotgun (WGS) entry which is preliminary data.</text>
</comment>
<dbReference type="PANTHER" id="PTHR42704:SF17">
    <property type="entry name" value="RIBULOSE BISPHOSPHATE CARBOXYLASE LARGE CHAIN"/>
    <property type="match status" value="1"/>
</dbReference>
<feature type="non-terminal residue" evidence="2">
    <location>
        <position position="238"/>
    </location>
</feature>
<dbReference type="PANTHER" id="PTHR42704">
    <property type="entry name" value="RIBULOSE BISPHOSPHATE CARBOXYLASE"/>
    <property type="match status" value="1"/>
</dbReference>
<dbReference type="Gene3D" id="3.20.20.110">
    <property type="entry name" value="Ribulose bisphosphate carboxylase, large subunit, C-terminal domain"/>
    <property type="match status" value="1"/>
</dbReference>
<sequence>DDENLVDQEFCRWDARVNAVLEVIDKVKDETGRTVIYSPNITDRYSKMLERMDHLKDIGWDVAMLDVYMIGYSALLDIVEELHNAGFIIHAHRAGHTAETRGAFGCEYNIFAKLWRLIGVDQLHTGTGVGKMEGSPLIIRRYGQICREKSIDEALELFSLGFEWDDSINPLMPVASGGLDAGKVDALVEIYGKNLVIQAGGGIHGHPHGTIAGAKSIRCAVDAVMEGKSSQEKAKECN</sequence>
<gene>
    <name evidence="2" type="ORF">S01H1_21687</name>
</gene>
<dbReference type="EMBL" id="BARS01012071">
    <property type="protein sequence ID" value="GAF96743.1"/>
    <property type="molecule type" value="Genomic_DNA"/>
</dbReference>
<evidence type="ECO:0000259" key="1">
    <source>
        <dbReference type="Pfam" id="PF00016"/>
    </source>
</evidence>
<proteinExistence type="predicted"/>
<dbReference type="AlphaFoldDB" id="X0TT38"/>
<feature type="domain" description="Ribulose bisphosphate carboxylase large subunit C-terminal" evidence="1">
    <location>
        <begin position="1"/>
        <end position="237"/>
    </location>
</feature>
<dbReference type="InterPro" id="IPR036376">
    <property type="entry name" value="RuBisCO_lsu_C_sf"/>
</dbReference>
<dbReference type="InterPro" id="IPR000685">
    <property type="entry name" value="RuBisCO_lsu_C"/>
</dbReference>
<reference evidence="2" key="1">
    <citation type="journal article" date="2014" name="Front. Microbiol.">
        <title>High frequency of phylogenetically diverse reductive dehalogenase-homologous genes in deep subseafloor sedimentary metagenomes.</title>
        <authorList>
            <person name="Kawai M."/>
            <person name="Futagami T."/>
            <person name="Toyoda A."/>
            <person name="Takaki Y."/>
            <person name="Nishi S."/>
            <person name="Hori S."/>
            <person name="Arai W."/>
            <person name="Tsubouchi T."/>
            <person name="Morono Y."/>
            <person name="Uchiyama I."/>
            <person name="Ito T."/>
            <person name="Fujiyama A."/>
            <person name="Inagaki F."/>
            <person name="Takami H."/>
        </authorList>
    </citation>
    <scope>NUCLEOTIDE SEQUENCE</scope>
    <source>
        <strain evidence="2">Expedition CK06-06</strain>
    </source>
</reference>